<name>A0A081C7H3_VECG1</name>
<evidence type="ECO:0000256" key="1">
    <source>
        <dbReference type="ARBA" id="ARBA00022723"/>
    </source>
</evidence>
<dbReference type="Gene3D" id="2.40.50.580">
    <property type="match status" value="1"/>
</dbReference>
<keyword evidence="6" id="KW-1185">Reference proteome</keyword>
<dbReference type="eggNOG" id="COG1489">
    <property type="taxonomic scope" value="Bacteria"/>
</dbReference>
<dbReference type="Gene3D" id="3.40.1350.60">
    <property type="match status" value="1"/>
</dbReference>
<dbReference type="InterPro" id="IPR002837">
    <property type="entry name" value="DUF123"/>
</dbReference>
<dbReference type="NCBIfam" id="TIGR00230">
    <property type="entry name" value="sfsA"/>
    <property type="match status" value="1"/>
</dbReference>
<keyword evidence="1 3" id="KW-0479">Metal-binding</keyword>
<reference evidence="5" key="1">
    <citation type="journal article" date="2015" name="PeerJ">
        <title>First genomic representation of candidate bacterial phylum KSB3 points to enhanced environmental sensing as a trigger of wastewater bulking.</title>
        <authorList>
            <person name="Sekiguchi Y."/>
            <person name="Ohashi A."/>
            <person name="Parks D.H."/>
            <person name="Yamauchi T."/>
            <person name="Tyson G.W."/>
            <person name="Hugenholtz P."/>
        </authorList>
    </citation>
    <scope>NUCLEOTIDE SEQUENCE [LARGE SCALE GENOMIC DNA]</scope>
</reference>
<evidence type="ECO:0000313" key="6">
    <source>
        <dbReference type="Proteomes" id="UP000030661"/>
    </source>
</evidence>
<dbReference type="HOGENOM" id="CLU_060934_0_0_0"/>
<evidence type="ECO:0000256" key="2">
    <source>
        <dbReference type="ARBA" id="ARBA00023004"/>
    </source>
</evidence>
<dbReference type="Proteomes" id="UP000030661">
    <property type="component" value="Unassembled WGS sequence"/>
</dbReference>
<dbReference type="GO" id="GO:0046872">
    <property type="term" value="F:metal ion binding"/>
    <property type="evidence" value="ECO:0007669"/>
    <property type="project" value="UniProtKB-KW"/>
</dbReference>
<accession>A0A081C7H3</accession>
<dbReference type="InterPro" id="IPR005224">
    <property type="entry name" value="SfsA"/>
</dbReference>
<gene>
    <name evidence="5" type="ORF">U27_00425</name>
</gene>
<proteinExistence type="predicted"/>
<protein>
    <submittedName>
        <fullName evidence="5">Sugar fermentation stimulation protein</fullName>
    </submittedName>
</protein>
<dbReference type="AlphaFoldDB" id="A0A081C7H3"/>
<dbReference type="CDD" id="cd22359">
    <property type="entry name" value="SfsA-like_bacterial"/>
    <property type="match status" value="1"/>
</dbReference>
<dbReference type="EMBL" id="DF820473">
    <property type="protein sequence ID" value="GAK60528.1"/>
    <property type="molecule type" value="Genomic_DNA"/>
</dbReference>
<dbReference type="PANTHER" id="PTHR30545">
    <property type="entry name" value="SUGAR FERMENTATION STIMULATION PROTEIN A"/>
    <property type="match status" value="1"/>
</dbReference>
<dbReference type="PANTHER" id="PTHR30545:SF2">
    <property type="entry name" value="SUGAR FERMENTATION STIMULATION PROTEIN A"/>
    <property type="match status" value="1"/>
</dbReference>
<organism evidence="5">
    <name type="scientific">Vecturithrix granuli</name>
    <dbReference type="NCBI Taxonomy" id="1499967"/>
    <lineage>
        <taxon>Bacteria</taxon>
        <taxon>Candidatus Moduliflexota</taxon>
        <taxon>Candidatus Vecturitrichia</taxon>
        <taxon>Candidatus Vecturitrichales</taxon>
        <taxon>Candidatus Vecturitrichaceae</taxon>
        <taxon>Candidatus Vecturithrix</taxon>
    </lineage>
</organism>
<feature type="domain" description="Cytochrome c" evidence="4">
    <location>
        <begin position="109"/>
        <end position="210"/>
    </location>
</feature>
<dbReference type="InterPro" id="IPR009056">
    <property type="entry name" value="Cyt_c-like_dom"/>
</dbReference>
<dbReference type="InterPro" id="IPR041465">
    <property type="entry name" value="SfsA_N"/>
</dbReference>
<dbReference type="InterPro" id="IPR040452">
    <property type="entry name" value="SfsA_C"/>
</dbReference>
<dbReference type="CDD" id="cd10441">
    <property type="entry name" value="GIY-YIG_COG1833"/>
    <property type="match status" value="1"/>
</dbReference>
<dbReference type="GO" id="GO:0003677">
    <property type="term" value="F:DNA binding"/>
    <property type="evidence" value="ECO:0007669"/>
    <property type="project" value="InterPro"/>
</dbReference>
<dbReference type="Pfam" id="PF01986">
    <property type="entry name" value="DUF123"/>
    <property type="match status" value="1"/>
</dbReference>
<evidence type="ECO:0000313" key="5">
    <source>
        <dbReference type="EMBL" id="GAK60528.1"/>
    </source>
</evidence>
<dbReference type="Pfam" id="PF17746">
    <property type="entry name" value="SfsA_N"/>
    <property type="match status" value="1"/>
</dbReference>
<dbReference type="PROSITE" id="PS51007">
    <property type="entry name" value="CYTC"/>
    <property type="match status" value="1"/>
</dbReference>
<dbReference type="GO" id="GO:0020037">
    <property type="term" value="F:heme binding"/>
    <property type="evidence" value="ECO:0007669"/>
    <property type="project" value="InterPro"/>
</dbReference>
<keyword evidence="2 3" id="KW-0408">Iron</keyword>
<evidence type="ECO:0000259" key="4">
    <source>
        <dbReference type="PROSITE" id="PS51007"/>
    </source>
</evidence>
<dbReference type="STRING" id="1499967.U27_00425"/>
<dbReference type="Pfam" id="PF03749">
    <property type="entry name" value="SfsA"/>
    <property type="match status" value="1"/>
</dbReference>
<sequence length="380" mass="43736">MSILTCYKTYERAFFLERPNRFVMTLETGSGDIIQTHVPNPGRMEEFCTDHHPFFIVPVKHGKYAYRVVATTYQNQFVFLDTLKVNDIFAHLLAENCVPQFLEAMQIQREVTVGDSRFDFRFVHEQQNVIVEIKSCTLCHNGLAMFPDAPTLRGQKHLNALDRLAREKQAKTYIIFLILNASAERFMPDIHADLDYAKLFLAAQYVTCQAFKLNVIDPVSIDLASLQSVPIDEATTRTHCHNKGAYLVVLENSQDVMLTIGKLGQIHFPQGWYVYVGSAMNSLDARLKRHQRTRKKRFWHIDYLASTMMKVRKVYPIRSADRIEARLAHAIGAISDEAISHFGASDAHENSHLFYFNTLPFRQRAFIDVVFNAWTFSFAE</sequence>
<evidence type="ECO:0000256" key="3">
    <source>
        <dbReference type="PROSITE-ProRule" id="PRU00433"/>
    </source>
</evidence>
<keyword evidence="3" id="KW-0349">Heme</keyword>
<dbReference type="GO" id="GO:0009055">
    <property type="term" value="F:electron transfer activity"/>
    <property type="evidence" value="ECO:0007669"/>
    <property type="project" value="InterPro"/>
</dbReference>